<dbReference type="OrthoDB" id="127697at2759"/>
<evidence type="ECO:0000313" key="2">
    <source>
        <dbReference type="EMBL" id="RAW24444.1"/>
    </source>
</evidence>
<keyword evidence="3" id="KW-1185">Reference proteome</keyword>
<name>A0A329RIL2_9STRA</name>
<dbReference type="AlphaFoldDB" id="A0A329RIL2"/>
<feature type="region of interest" description="Disordered" evidence="1">
    <location>
        <begin position="229"/>
        <end position="269"/>
    </location>
</feature>
<dbReference type="Proteomes" id="UP000251314">
    <property type="component" value="Unassembled WGS sequence"/>
</dbReference>
<evidence type="ECO:0000256" key="1">
    <source>
        <dbReference type="SAM" id="MobiDB-lite"/>
    </source>
</evidence>
<proteinExistence type="predicted"/>
<feature type="compositionally biased region" description="Basic and acidic residues" evidence="1">
    <location>
        <begin position="99"/>
        <end position="108"/>
    </location>
</feature>
<accession>A0A329RIL2</accession>
<feature type="compositionally biased region" description="Basic residues" evidence="1">
    <location>
        <begin position="240"/>
        <end position="256"/>
    </location>
</feature>
<organism evidence="2 3">
    <name type="scientific">Phytophthora cactorum</name>
    <dbReference type="NCBI Taxonomy" id="29920"/>
    <lineage>
        <taxon>Eukaryota</taxon>
        <taxon>Sar</taxon>
        <taxon>Stramenopiles</taxon>
        <taxon>Oomycota</taxon>
        <taxon>Peronosporomycetes</taxon>
        <taxon>Peronosporales</taxon>
        <taxon>Peronosporaceae</taxon>
        <taxon>Phytophthora</taxon>
    </lineage>
</organism>
<dbReference type="VEuPathDB" id="FungiDB:PC110_g19130"/>
<evidence type="ECO:0000313" key="3">
    <source>
        <dbReference type="Proteomes" id="UP000251314"/>
    </source>
</evidence>
<feature type="compositionally biased region" description="Basic and acidic residues" evidence="1">
    <location>
        <begin position="229"/>
        <end position="239"/>
    </location>
</feature>
<comment type="caution">
    <text evidence="2">The sequence shown here is derived from an EMBL/GenBank/DDBJ whole genome shotgun (WGS) entry which is preliminary data.</text>
</comment>
<dbReference type="EMBL" id="MJFZ01000884">
    <property type="protein sequence ID" value="RAW24444.1"/>
    <property type="molecule type" value="Genomic_DNA"/>
</dbReference>
<reference evidence="2 3" key="1">
    <citation type="submission" date="2018-01" db="EMBL/GenBank/DDBJ databases">
        <title>Draft genome of the strawberry crown rot pathogen Phytophthora cactorum.</title>
        <authorList>
            <person name="Armitage A.D."/>
            <person name="Lysoe E."/>
            <person name="Nellist C.F."/>
            <person name="Harrison R.J."/>
            <person name="Brurberg M.B."/>
        </authorList>
    </citation>
    <scope>NUCLEOTIDE SEQUENCE [LARGE SCALE GENOMIC DNA]</scope>
    <source>
        <strain evidence="2 3">10300</strain>
    </source>
</reference>
<feature type="region of interest" description="Disordered" evidence="1">
    <location>
        <begin position="99"/>
        <end position="122"/>
    </location>
</feature>
<dbReference type="STRING" id="29920.A0A329RIL2"/>
<protein>
    <submittedName>
        <fullName evidence="2">Uncharacterized protein</fullName>
    </submittedName>
</protein>
<gene>
    <name evidence="2" type="ORF">PC110_g19130</name>
</gene>
<sequence>MARSEYENDYKFYRSQLSDTRPLAAQYLDTIEKAHWVTYAFNQEYNQSSYDEVTSNLSEAANNWLGNDCRSSFPLLAFEHFMIKVVELFAERRRETFRGNKSSKRSDVDTPADQASRDNDVPVETNTYIPETLVPAYQEKLDASLAQIKNFSITPCLHGLYMVRYSETSLRPDQVHVWRTAAIHHGMHISELFDWSAHTSNECQKVNNYQFVPDLRTAKLVTDETLCIPERKPPEEEKGKRGRKPGPKPKHKRKTAKPGSLANPSIAVT</sequence>